<proteinExistence type="predicted"/>
<accession>A0A915JVF3</accession>
<dbReference type="WBParaSite" id="nRc.2.0.1.t30014-RA">
    <property type="protein sequence ID" value="nRc.2.0.1.t30014-RA"/>
    <property type="gene ID" value="nRc.2.0.1.g30014"/>
</dbReference>
<dbReference type="Proteomes" id="UP000887565">
    <property type="component" value="Unplaced"/>
</dbReference>
<evidence type="ECO:0000313" key="1">
    <source>
        <dbReference type="Proteomes" id="UP000887565"/>
    </source>
</evidence>
<dbReference type="AlphaFoldDB" id="A0A915JVF3"/>
<sequence length="95" mass="10340">MLKRFIFLRSRTSKAENFLHYQGKSCANTSAPSSAFVRIPPTHSGEISVTTGPVSNSAACAAAASVVNMSLKRKVPPSNVESSVIDYRMRPEMHQ</sequence>
<reference evidence="2" key="1">
    <citation type="submission" date="2022-11" db="UniProtKB">
        <authorList>
            <consortium name="WormBaseParasite"/>
        </authorList>
    </citation>
    <scope>IDENTIFICATION</scope>
</reference>
<name>A0A915JVF3_ROMCU</name>
<organism evidence="1 2">
    <name type="scientific">Romanomermis culicivorax</name>
    <name type="common">Nematode worm</name>
    <dbReference type="NCBI Taxonomy" id="13658"/>
    <lineage>
        <taxon>Eukaryota</taxon>
        <taxon>Metazoa</taxon>
        <taxon>Ecdysozoa</taxon>
        <taxon>Nematoda</taxon>
        <taxon>Enoplea</taxon>
        <taxon>Dorylaimia</taxon>
        <taxon>Mermithida</taxon>
        <taxon>Mermithoidea</taxon>
        <taxon>Mermithidae</taxon>
        <taxon>Romanomermis</taxon>
    </lineage>
</organism>
<protein>
    <submittedName>
        <fullName evidence="2">Uncharacterized protein</fullName>
    </submittedName>
</protein>
<keyword evidence="1" id="KW-1185">Reference proteome</keyword>
<evidence type="ECO:0000313" key="2">
    <source>
        <dbReference type="WBParaSite" id="nRc.2.0.1.t30014-RA"/>
    </source>
</evidence>